<dbReference type="Proteomes" id="UP000268684">
    <property type="component" value="Chromosome III"/>
</dbReference>
<organism evidence="1 2">
    <name type="scientific">Burkholderia stabilis</name>
    <dbReference type="NCBI Taxonomy" id="95485"/>
    <lineage>
        <taxon>Bacteria</taxon>
        <taxon>Pseudomonadati</taxon>
        <taxon>Pseudomonadota</taxon>
        <taxon>Betaproteobacteria</taxon>
        <taxon>Burkholderiales</taxon>
        <taxon>Burkholderiaceae</taxon>
        <taxon>Burkholderia</taxon>
        <taxon>Burkholderia cepacia complex</taxon>
    </lineage>
</organism>
<evidence type="ECO:0008006" key="3">
    <source>
        <dbReference type="Google" id="ProtNLM"/>
    </source>
</evidence>
<gene>
    <name evidence="1" type="ORF">BSTAB16_7391</name>
</gene>
<evidence type="ECO:0000313" key="2">
    <source>
        <dbReference type="Proteomes" id="UP000268684"/>
    </source>
</evidence>
<dbReference type="RefSeq" id="WP_122174071.1">
    <property type="nucleotide sequence ID" value="NZ_LR025744.1"/>
</dbReference>
<keyword evidence="2" id="KW-1185">Reference proteome</keyword>
<proteinExistence type="predicted"/>
<evidence type="ECO:0000313" key="1">
    <source>
        <dbReference type="EMBL" id="VBB17176.1"/>
    </source>
</evidence>
<accession>A0AAJ5T901</accession>
<sequence length="75" mass="8471">MLTAHEFAVLFLVYRAPEQLQLDREDVVALVEQHLIVMQRDDASGKRRPALTADGLSVLRRVQRHDAGESDVTDT</sequence>
<dbReference type="EMBL" id="LR025744">
    <property type="protein sequence ID" value="VBB17176.1"/>
    <property type="molecule type" value="Genomic_DNA"/>
</dbReference>
<dbReference type="AlphaFoldDB" id="A0AAJ5T901"/>
<protein>
    <recommendedName>
        <fullName evidence="3">Preprotein translocase subunit SecA</fullName>
    </recommendedName>
</protein>
<name>A0AAJ5T901_9BURK</name>
<dbReference type="GeneID" id="71059783"/>
<reference evidence="1 2" key="1">
    <citation type="submission" date="2017-11" db="EMBL/GenBank/DDBJ databases">
        <authorList>
            <person name="Seth-Smith MB H."/>
        </authorList>
    </citation>
    <scope>NUCLEOTIDE SEQUENCE [LARGE SCALE GENOMIC DNA]</scope>
    <source>
        <strain evidence="1">E</strain>
    </source>
</reference>